<dbReference type="Gene3D" id="3.30.730.10">
    <property type="entry name" value="AP2/ERF domain"/>
    <property type="match status" value="1"/>
</dbReference>
<name>G7JAD3_MEDTR</name>
<dbReference type="OMA" id="EMGNAVY"/>
<dbReference type="EMBL" id="PSQE01000003">
    <property type="protein sequence ID" value="RHN69865.1"/>
    <property type="molecule type" value="Genomic_DNA"/>
</dbReference>
<evidence type="ECO:0000256" key="7">
    <source>
        <dbReference type="SAM" id="MobiDB-lite"/>
    </source>
</evidence>
<dbReference type="GO" id="GO:0009873">
    <property type="term" value="P:ethylene-activated signaling pathway"/>
    <property type="evidence" value="ECO:0007669"/>
    <property type="project" value="InterPro"/>
</dbReference>
<comment type="similarity">
    <text evidence="6">Belongs to the AP2/ERF transcription factor family. ERF subfamily.</text>
</comment>
<proteinExistence type="inferred from homology"/>
<dbReference type="OrthoDB" id="1925932at2759"/>
<reference evidence="9 12" key="1">
    <citation type="journal article" date="2011" name="Nature">
        <title>The Medicago genome provides insight into the evolution of rhizobial symbioses.</title>
        <authorList>
            <person name="Young N.D."/>
            <person name="Debelle F."/>
            <person name="Oldroyd G.E."/>
            <person name="Geurts R."/>
            <person name="Cannon S.B."/>
            <person name="Udvardi M.K."/>
            <person name="Benedito V.A."/>
            <person name="Mayer K.F."/>
            <person name="Gouzy J."/>
            <person name="Schoof H."/>
            <person name="Van de Peer Y."/>
            <person name="Proost S."/>
            <person name="Cook D.R."/>
            <person name="Meyers B.C."/>
            <person name="Spannagl M."/>
            <person name="Cheung F."/>
            <person name="De Mita S."/>
            <person name="Krishnakumar V."/>
            <person name="Gundlach H."/>
            <person name="Zhou S."/>
            <person name="Mudge J."/>
            <person name="Bharti A.K."/>
            <person name="Murray J.D."/>
            <person name="Naoumkina M.A."/>
            <person name="Rosen B."/>
            <person name="Silverstein K.A."/>
            <person name="Tang H."/>
            <person name="Rombauts S."/>
            <person name="Zhao P.X."/>
            <person name="Zhou P."/>
            <person name="Barbe V."/>
            <person name="Bardou P."/>
            <person name="Bechner M."/>
            <person name="Bellec A."/>
            <person name="Berger A."/>
            <person name="Berges H."/>
            <person name="Bidwell S."/>
            <person name="Bisseling T."/>
            <person name="Choisne N."/>
            <person name="Couloux A."/>
            <person name="Denny R."/>
            <person name="Deshpande S."/>
            <person name="Dai X."/>
            <person name="Doyle J.J."/>
            <person name="Dudez A.M."/>
            <person name="Farmer A.D."/>
            <person name="Fouteau S."/>
            <person name="Franken C."/>
            <person name="Gibelin C."/>
            <person name="Gish J."/>
            <person name="Goldstein S."/>
            <person name="Gonzalez A.J."/>
            <person name="Green P.J."/>
            <person name="Hallab A."/>
            <person name="Hartog M."/>
            <person name="Hua A."/>
            <person name="Humphray S.J."/>
            <person name="Jeong D.H."/>
            <person name="Jing Y."/>
            <person name="Jocker A."/>
            <person name="Kenton S.M."/>
            <person name="Kim D.J."/>
            <person name="Klee K."/>
            <person name="Lai H."/>
            <person name="Lang C."/>
            <person name="Lin S."/>
            <person name="Macmil S.L."/>
            <person name="Magdelenat G."/>
            <person name="Matthews L."/>
            <person name="McCorrison J."/>
            <person name="Monaghan E.L."/>
            <person name="Mun J.H."/>
            <person name="Najar F.Z."/>
            <person name="Nicholson C."/>
            <person name="Noirot C."/>
            <person name="O'Bleness M."/>
            <person name="Paule C.R."/>
            <person name="Poulain J."/>
            <person name="Prion F."/>
            <person name="Qin B."/>
            <person name="Qu C."/>
            <person name="Retzel E.F."/>
            <person name="Riddle C."/>
            <person name="Sallet E."/>
            <person name="Samain S."/>
            <person name="Samson N."/>
            <person name="Sanders I."/>
            <person name="Saurat O."/>
            <person name="Scarpelli C."/>
            <person name="Schiex T."/>
            <person name="Segurens B."/>
            <person name="Severin A.J."/>
            <person name="Sherrier D.J."/>
            <person name="Shi R."/>
            <person name="Sims S."/>
            <person name="Singer S.R."/>
            <person name="Sinharoy S."/>
            <person name="Sterck L."/>
            <person name="Viollet A."/>
            <person name="Wang B.B."/>
            <person name="Wang K."/>
            <person name="Wang M."/>
            <person name="Wang X."/>
            <person name="Warfsmann J."/>
            <person name="Weissenbach J."/>
            <person name="White D.D."/>
            <person name="White J.D."/>
            <person name="Wiley G.B."/>
            <person name="Wincker P."/>
            <person name="Xing Y."/>
            <person name="Yang L."/>
            <person name="Yao Z."/>
            <person name="Ying F."/>
            <person name="Zhai J."/>
            <person name="Zhou L."/>
            <person name="Zuber A."/>
            <person name="Denarie J."/>
            <person name="Dixon R.A."/>
            <person name="May G.D."/>
            <person name="Schwartz D.C."/>
            <person name="Rogers J."/>
            <person name="Quetier F."/>
            <person name="Town C.D."/>
            <person name="Roe B.A."/>
        </authorList>
    </citation>
    <scope>NUCLEOTIDE SEQUENCE [LARGE SCALE GENOMIC DNA]</scope>
    <source>
        <strain evidence="9">A17</strain>
        <strain evidence="11 12">cv. Jemalong A17</strain>
    </source>
</reference>
<evidence type="ECO:0000313" key="9">
    <source>
        <dbReference type="EMBL" id="AES72765.1"/>
    </source>
</evidence>
<dbReference type="PROSITE" id="PS51032">
    <property type="entry name" value="AP2_ERF"/>
    <property type="match status" value="1"/>
</dbReference>
<evidence type="ECO:0000256" key="6">
    <source>
        <dbReference type="ARBA" id="ARBA00024343"/>
    </source>
</evidence>
<accession>G7JAD3</accession>
<keyword evidence="3" id="KW-0238">DNA-binding</keyword>
<dbReference type="PANTHER" id="PTHR31190">
    <property type="entry name" value="DNA-BINDING DOMAIN"/>
    <property type="match status" value="1"/>
</dbReference>
<keyword evidence="5" id="KW-0539">Nucleus</keyword>
<evidence type="ECO:0000256" key="5">
    <source>
        <dbReference type="ARBA" id="ARBA00023242"/>
    </source>
</evidence>
<dbReference type="Gramene" id="rna18392">
    <property type="protein sequence ID" value="RHN69865.1"/>
    <property type="gene ID" value="gene18392"/>
</dbReference>
<evidence type="ECO:0000256" key="3">
    <source>
        <dbReference type="ARBA" id="ARBA00023125"/>
    </source>
</evidence>
<reference evidence="10" key="4">
    <citation type="journal article" date="2018" name="Nat. Plants">
        <title>Whole-genome landscape of Medicago truncatula symbiotic genes.</title>
        <authorList>
            <person name="Pecrix Y."/>
            <person name="Gamas P."/>
            <person name="Carrere S."/>
        </authorList>
    </citation>
    <scope>NUCLEOTIDE SEQUENCE</scope>
    <source>
        <tissue evidence="10">Leaves</tissue>
    </source>
</reference>
<evidence type="ECO:0000259" key="8">
    <source>
        <dbReference type="PROSITE" id="PS51032"/>
    </source>
</evidence>
<dbReference type="InterPro" id="IPR001471">
    <property type="entry name" value="AP2/ERF_dom"/>
</dbReference>
<dbReference type="PaxDb" id="3880-AES72765"/>
<dbReference type="EnsemblPlants" id="AES72765">
    <property type="protein sequence ID" value="AES72765"/>
    <property type="gene ID" value="MTR_3g095190"/>
</dbReference>
<keyword evidence="2" id="KW-0805">Transcription regulation</keyword>
<dbReference type="PRINTS" id="PR00367">
    <property type="entry name" value="ETHRSPELEMNT"/>
</dbReference>
<dbReference type="FunFam" id="3.30.730.10:FF:000001">
    <property type="entry name" value="Ethylene-responsive transcription factor 2"/>
    <property type="match status" value="1"/>
</dbReference>
<evidence type="ECO:0000256" key="1">
    <source>
        <dbReference type="ARBA" id="ARBA00004123"/>
    </source>
</evidence>
<feature type="region of interest" description="Disordered" evidence="7">
    <location>
        <begin position="336"/>
        <end position="357"/>
    </location>
</feature>
<reference evidence="11" key="3">
    <citation type="submission" date="2015-04" db="UniProtKB">
        <authorList>
            <consortium name="EnsemblPlants"/>
        </authorList>
    </citation>
    <scope>IDENTIFICATION</scope>
    <source>
        <strain evidence="11">cv. Jemalong A17</strain>
    </source>
</reference>
<dbReference type="InterPro" id="IPR044808">
    <property type="entry name" value="ERF_plant"/>
</dbReference>
<dbReference type="SUPFAM" id="SSF54171">
    <property type="entry name" value="DNA-binding domain"/>
    <property type="match status" value="1"/>
</dbReference>
<keyword evidence="12" id="KW-1185">Reference proteome</keyword>
<dbReference type="Proteomes" id="UP000265566">
    <property type="component" value="Chromosome 3"/>
</dbReference>
<dbReference type="GO" id="GO:0005634">
    <property type="term" value="C:nucleus"/>
    <property type="evidence" value="ECO:0007669"/>
    <property type="project" value="UniProtKB-SubCell"/>
</dbReference>
<dbReference type="AlphaFoldDB" id="G7JAD3"/>
<evidence type="ECO:0000256" key="2">
    <source>
        <dbReference type="ARBA" id="ARBA00023015"/>
    </source>
</evidence>
<dbReference type="HOGENOM" id="CLU_042594_2_0_1"/>
<evidence type="ECO:0000313" key="12">
    <source>
        <dbReference type="Proteomes" id="UP000002051"/>
    </source>
</evidence>
<dbReference type="SMART" id="SM00380">
    <property type="entry name" value="AP2"/>
    <property type="match status" value="1"/>
</dbReference>
<dbReference type="CDD" id="cd00018">
    <property type="entry name" value="AP2"/>
    <property type="match status" value="1"/>
</dbReference>
<dbReference type="GO" id="GO:0003700">
    <property type="term" value="F:DNA-binding transcription factor activity"/>
    <property type="evidence" value="ECO:0007669"/>
    <property type="project" value="InterPro"/>
</dbReference>
<protein>
    <submittedName>
        <fullName evidence="9">AP2 domain class transcription factor</fullName>
    </submittedName>
    <submittedName>
        <fullName evidence="10">Putative transcription factor AP2-EREBP family</fullName>
    </submittedName>
</protein>
<dbReference type="InterPro" id="IPR016177">
    <property type="entry name" value="DNA-bd_dom_sf"/>
</dbReference>
<evidence type="ECO:0000313" key="11">
    <source>
        <dbReference type="EnsemblPlants" id="AES72765"/>
    </source>
</evidence>
<reference evidence="9 12" key="2">
    <citation type="journal article" date="2014" name="BMC Genomics">
        <title>An improved genome release (version Mt4.0) for the model legume Medicago truncatula.</title>
        <authorList>
            <person name="Tang H."/>
            <person name="Krishnakumar V."/>
            <person name="Bidwell S."/>
            <person name="Rosen B."/>
            <person name="Chan A."/>
            <person name="Zhou S."/>
            <person name="Gentzbittel L."/>
            <person name="Childs K.L."/>
            <person name="Yandell M."/>
            <person name="Gundlach H."/>
            <person name="Mayer K.F."/>
            <person name="Schwartz D.C."/>
            <person name="Town C.D."/>
        </authorList>
    </citation>
    <scope>GENOME REANNOTATION</scope>
    <source>
        <strain evidence="11 12">cv. Jemalong A17</strain>
    </source>
</reference>
<organism evidence="9 12">
    <name type="scientific">Medicago truncatula</name>
    <name type="common">Barrel medic</name>
    <name type="synonym">Medicago tribuloides</name>
    <dbReference type="NCBI Taxonomy" id="3880"/>
    <lineage>
        <taxon>Eukaryota</taxon>
        <taxon>Viridiplantae</taxon>
        <taxon>Streptophyta</taxon>
        <taxon>Embryophyta</taxon>
        <taxon>Tracheophyta</taxon>
        <taxon>Spermatophyta</taxon>
        <taxon>Magnoliopsida</taxon>
        <taxon>eudicotyledons</taxon>
        <taxon>Gunneridae</taxon>
        <taxon>Pentapetalae</taxon>
        <taxon>rosids</taxon>
        <taxon>fabids</taxon>
        <taxon>Fabales</taxon>
        <taxon>Fabaceae</taxon>
        <taxon>Papilionoideae</taxon>
        <taxon>50 kb inversion clade</taxon>
        <taxon>NPAAA clade</taxon>
        <taxon>Hologalegina</taxon>
        <taxon>IRL clade</taxon>
        <taxon>Trifolieae</taxon>
        <taxon>Medicago</taxon>
    </lineage>
</organism>
<gene>
    <name evidence="11" type="primary">11421690</name>
    <name evidence="9" type="ordered locus">MTR_3g095190</name>
    <name evidence="10" type="ORF">MtrunA17_Chr3g0129421</name>
</gene>
<dbReference type="eggNOG" id="ENOG502RY0Z">
    <property type="taxonomic scope" value="Eukaryota"/>
</dbReference>
<dbReference type="EMBL" id="CM001219">
    <property type="protein sequence ID" value="AES72765.1"/>
    <property type="molecule type" value="Genomic_DNA"/>
</dbReference>
<sequence length="357" mass="39094">MCMVKVANSKDKVVIKSEFNDHTKLSTEMIFPGLNRDREMSAMISALTHIVSGDVPTQSDADIVHHNSAIEGRVAFATNINNNMSSPSTTQSLSSPSSSCSSLKRTREDDRFVGDFKFLGGSSPALPTTIAESSSINRTTTRITREMGNAVYEYKRTENVVREGEAKRKYRGVRQRPWGKWAAEIRDPFKAARVWLGTFETAEAAARAYDEAALRFRGNKAKLNFPENVTLRNPPPATTTTQWNVSNSPSSIVSITTSTDPVVHTRPFPNSSQHSTNFYDRFQFSGIPPARNVYDDNVIRASSMASHLQSSSSSPASSLSSSSSAFVSSMQGNTSVSSYFSTQLPPWSTSDQSSSPS</sequence>
<dbReference type="KEGG" id="mtr:11421690"/>
<evidence type="ECO:0000313" key="10">
    <source>
        <dbReference type="EMBL" id="RHN69865.1"/>
    </source>
</evidence>
<evidence type="ECO:0000256" key="4">
    <source>
        <dbReference type="ARBA" id="ARBA00023163"/>
    </source>
</evidence>
<feature type="domain" description="AP2/ERF" evidence="8">
    <location>
        <begin position="169"/>
        <end position="226"/>
    </location>
</feature>
<dbReference type="GO" id="GO:0003677">
    <property type="term" value="F:DNA binding"/>
    <property type="evidence" value="ECO:0007669"/>
    <property type="project" value="UniProtKB-KW"/>
</dbReference>
<keyword evidence="4" id="KW-0804">Transcription</keyword>
<comment type="subcellular location">
    <subcellularLocation>
        <location evidence="1">Nucleus</location>
    </subcellularLocation>
</comment>
<dbReference type="InterPro" id="IPR036955">
    <property type="entry name" value="AP2/ERF_dom_sf"/>
</dbReference>
<dbReference type="PANTHER" id="PTHR31190:SF421">
    <property type="entry name" value="ETHYLENE-RESPONSIVE TRANSCRIPTION FACTOR ERF110"/>
    <property type="match status" value="1"/>
</dbReference>
<feature type="compositionally biased region" description="Low complexity" evidence="7">
    <location>
        <begin position="85"/>
        <end position="103"/>
    </location>
</feature>
<feature type="region of interest" description="Disordered" evidence="7">
    <location>
        <begin position="82"/>
        <end position="104"/>
    </location>
</feature>
<feature type="compositionally biased region" description="Low complexity" evidence="7">
    <location>
        <begin position="345"/>
        <end position="357"/>
    </location>
</feature>
<dbReference type="Proteomes" id="UP000002051">
    <property type="component" value="Chromosome 3"/>
</dbReference>
<dbReference type="Pfam" id="PF00847">
    <property type="entry name" value="AP2"/>
    <property type="match status" value="1"/>
</dbReference>
<dbReference type="STRING" id="3880.G7JAD3"/>
<feature type="region of interest" description="Disordered" evidence="7">
    <location>
        <begin position="227"/>
        <end position="247"/>
    </location>
</feature>